<gene>
    <name evidence="2" type="ORF">V6N12_015537</name>
</gene>
<feature type="compositionally biased region" description="Polar residues" evidence="1">
    <location>
        <begin position="130"/>
        <end position="140"/>
    </location>
</feature>
<evidence type="ECO:0000256" key="1">
    <source>
        <dbReference type="SAM" id="MobiDB-lite"/>
    </source>
</evidence>
<sequence>MDADKLKAESMEKKFKVLTQGYEEQLAASHRINGLWEEVQKQEELEQALQRRYGNLMAELERKRTCDYGYGNRWKNVHKCDKGNDIPKTDNTVTEDAVRSSEIATESINPDSVSTKQESIQESHEAEGYTNHTEVDNSSVFGGDAAEKQTGMEQ</sequence>
<name>A0ABR2DPY8_9ROSI</name>
<evidence type="ECO:0000313" key="2">
    <source>
        <dbReference type="EMBL" id="KAK8542962.1"/>
    </source>
</evidence>
<keyword evidence="3" id="KW-1185">Reference proteome</keyword>
<proteinExistence type="predicted"/>
<dbReference type="Proteomes" id="UP001472677">
    <property type="component" value="Unassembled WGS sequence"/>
</dbReference>
<organism evidence="2 3">
    <name type="scientific">Hibiscus sabdariffa</name>
    <name type="common">roselle</name>
    <dbReference type="NCBI Taxonomy" id="183260"/>
    <lineage>
        <taxon>Eukaryota</taxon>
        <taxon>Viridiplantae</taxon>
        <taxon>Streptophyta</taxon>
        <taxon>Embryophyta</taxon>
        <taxon>Tracheophyta</taxon>
        <taxon>Spermatophyta</taxon>
        <taxon>Magnoliopsida</taxon>
        <taxon>eudicotyledons</taxon>
        <taxon>Gunneridae</taxon>
        <taxon>Pentapetalae</taxon>
        <taxon>rosids</taxon>
        <taxon>malvids</taxon>
        <taxon>Malvales</taxon>
        <taxon>Malvaceae</taxon>
        <taxon>Malvoideae</taxon>
        <taxon>Hibiscus</taxon>
    </lineage>
</organism>
<accession>A0ABR2DPY8</accession>
<evidence type="ECO:0000313" key="3">
    <source>
        <dbReference type="Proteomes" id="UP001472677"/>
    </source>
</evidence>
<reference evidence="2 3" key="1">
    <citation type="journal article" date="2024" name="G3 (Bethesda)">
        <title>Genome assembly of Hibiscus sabdariffa L. provides insights into metabolisms of medicinal natural products.</title>
        <authorList>
            <person name="Kim T."/>
        </authorList>
    </citation>
    <scope>NUCLEOTIDE SEQUENCE [LARGE SCALE GENOMIC DNA]</scope>
    <source>
        <strain evidence="2">TK-2024</strain>
        <tissue evidence="2">Old leaves</tissue>
    </source>
</reference>
<protein>
    <submittedName>
        <fullName evidence="2">Uncharacterized protein</fullName>
    </submittedName>
</protein>
<comment type="caution">
    <text evidence="2">The sequence shown here is derived from an EMBL/GenBank/DDBJ whole genome shotgun (WGS) entry which is preliminary data.</text>
</comment>
<feature type="compositionally biased region" description="Polar residues" evidence="1">
    <location>
        <begin position="102"/>
        <end position="118"/>
    </location>
</feature>
<dbReference type="EMBL" id="JBBPBM010000024">
    <property type="protein sequence ID" value="KAK8542962.1"/>
    <property type="molecule type" value="Genomic_DNA"/>
</dbReference>
<feature type="region of interest" description="Disordered" evidence="1">
    <location>
        <begin position="80"/>
        <end position="154"/>
    </location>
</feature>